<name>A0A1M6R7W2_9FIRM</name>
<dbReference type="FunFam" id="3.40.718.10:FF:000014">
    <property type="entry name" value="Isocitrate dehydrogenase (NAD(+))"/>
    <property type="match status" value="1"/>
</dbReference>
<protein>
    <submittedName>
        <fullName evidence="4">Isocitrate dehydrogenase (NAD+)</fullName>
    </submittedName>
</protein>
<dbReference type="PROSITE" id="PS00470">
    <property type="entry name" value="IDH_IMDH"/>
    <property type="match status" value="1"/>
</dbReference>
<evidence type="ECO:0000313" key="5">
    <source>
        <dbReference type="Proteomes" id="UP000183997"/>
    </source>
</evidence>
<dbReference type="Pfam" id="PF00180">
    <property type="entry name" value="Iso_dh"/>
    <property type="match status" value="1"/>
</dbReference>
<dbReference type="PANTHER" id="PTHR11835:SF34">
    <property type="entry name" value="ISOCITRATE DEHYDROGENASE [NAD] SUBUNIT ALPHA, MITOCHONDRIAL"/>
    <property type="match status" value="1"/>
</dbReference>
<feature type="domain" description="Isopropylmalate dehydrogenase-like" evidence="3">
    <location>
        <begin position="3"/>
        <end position="327"/>
    </location>
</feature>
<accession>A0A1M6R7W2</accession>
<keyword evidence="5" id="KW-1185">Reference proteome</keyword>
<dbReference type="GO" id="GO:0006102">
    <property type="term" value="P:isocitrate metabolic process"/>
    <property type="evidence" value="ECO:0007669"/>
    <property type="project" value="TreeGrafter"/>
</dbReference>
<sequence>MHLVTLIPGDGIGPEITNAARQVIEASGVAIQWEVVEAGADLIPSYGTPLPDYVLDSIRRNKVALKGPITTPIGKGFRSVNVTLRQELDLYANLRPSRNIPNVFSRYQEVDLLVVRENTEDLYAGVEHRVGKDAAESIKIITREASERIARFAFETARSQGRQKVTAVHKANIMKLSDGLFLESVRTIAEQYPTIIYEEMIVDAMCMKLVQEPEQYDVLVLPNLYGDIVSDLCAGLVGGLGVAPGANIGQSYAVFEAVHGSAPQLAGLNQANPLALILSGVMMLRHLGEFASAKRIETAVIEVLAEGKQLTFDLGGQATTTDMAEAIIEKLRR</sequence>
<dbReference type="GO" id="GO:0004449">
    <property type="term" value="F:isocitrate dehydrogenase (NAD+) activity"/>
    <property type="evidence" value="ECO:0007669"/>
    <property type="project" value="TreeGrafter"/>
</dbReference>
<dbReference type="RefSeq" id="WP_072912201.1">
    <property type="nucleotide sequence ID" value="NZ_FRAR01000010.1"/>
</dbReference>
<dbReference type="OrthoDB" id="9806254at2"/>
<dbReference type="Proteomes" id="UP000183997">
    <property type="component" value="Unassembled WGS sequence"/>
</dbReference>
<dbReference type="AlphaFoldDB" id="A0A1M6R7W2"/>
<dbReference type="EMBL" id="FRAR01000010">
    <property type="protein sequence ID" value="SHK28555.1"/>
    <property type="molecule type" value="Genomic_DNA"/>
</dbReference>
<reference evidence="5" key="1">
    <citation type="submission" date="2016-11" db="EMBL/GenBank/DDBJ databases">
        <authorList>
            <person name="Varghese N."/>
            <person name="Submissions S."/>
        </authorList>
    </citation>
    <scope>NUCLEOTIDE SEQUENCE [LARGE SCALE GENOMIC DNA]</scope>
    <source>
        <strain evidence="5">DSM 10349</strain>
    </source>
</reference>
<dbReference type="InterPro" id="IPR024084">
    <property type="entry name" value="IsoPropMal-DH-like_dom"/>
</dbReference>
<gene>
    <name evidence="4" type="ORF">SAMN02745123_01345</name>
</gene>
<organism evidence="4 5">
    <name type="scientific">Desulforamulus aeronauticus DSM 10349</name>
    <dbReference type="NCBI Taxonomy" id="1121421"/>
    <lineage>
        <taxon>Bacteria</taxon>
        <taxon>Bacillati</taxon>
        <taxon>Bacillota</taxon>
        <taxon>Clostridia</taxon>
        <taxon>Eubacteriales</taxon>
        <taxon>Peptococcaceae</taxon>
        <taxon>Desulforamulus</taxon>
    </lineage>
</organism>
<dbReference type="GO" id="GO:0006099">
    <property type="term" value="P:tricarboxylic acid cycle"/>
    <property type="evidence" value="ECO:0007669"/>
    <property type="project" value="TreeGrafter"/>
</dbReference>
<evidence type="ECO:0000256" key="1">
    <source>
        <dbReference type="ARBA" id="ARBA00007769"/>
    </source>
</evidence>
<evidence type="ECO:0000313" key="4">
    <source>
        <dbReference type="EMBL" id="SHK28555.1"/>
    </source>
</evidence>
<dbReference type="STRING" id="1121421.SAMN02745123_01345"/>
<dbReference type="SUPFAM" id="SSF53659">
    <property type="entry name" value="Isocitrate/Isopropylmalate dehydrogenase-like"/>
    <property type="match status" value="1"/>
</dbReference>
<evidence type="ECO:0000256" key="2">
    <source>
        <dbReference type="ARBA" id="ARBA00023002"/>
    </source>
</evidence>
<dbReference type="Gene3D" id="3.40.718.10">
    <property type="entry name" value="Isopropylmalate Dehydrogenase"/>
    <property type="match status" value="1"/>
</dbReference>
<keyword evidence="2" id="KW-0560">Oxidoreductase</keyword>
<comment type="similarity">
    <text evidence="1">Belongs to the isocitrate and isopropylmalate dehydrogenases family.</text>
</comment>
<dbReference type="InterPro" id="IPR019818">
    <property type="entry name" value="IsoCit/isopropylmalate_DH_CS"/>
</dbReference>
<evidence type="ECO:0000259" key="3">
    <source>
        <dbReference type="SMART" id="SM01329"/>
    </source>
</evidence>
<dbReference type="SMART" id="SM01329">
    <property type="entry name" value="Iso_dh"/>
    <property type="match status" value="1"/>
</dbReference>
<dbReference type="GO" id="GO:0000287">
    <property type="term" value="F:magnesium ion binding"/>
    <property type="evidence" value="ECO:0007669"/>
    <property type="project" value="InterPro"/>
</dbReference>
<dbReference type="PANTHER" id="PTHR11835">
    <property type="entry name" value="DECARBOXYLATING DEHYDROGENASES-ISOCITRATE, ISOPROPYLMALATE, TARTRATE"/>
    <property type="match status" value="1"/>
</dbReference>
<proteinExistence type="inferred from homology"/>
<dbReference type="GO" id="GO:0051287">
    <property type="term" value="F:NAD binding"/>
    <property type="evidence" value="ECO:0007669"/>
    <property type="project" value="InterPro"/>
</dbReference>